<dbReference type="GO" id="GO:0006352">
    <property type="term" value="P:DNA-templated transcription initiation"/>
    <property type="evidence" value="ECO:0007669"/>
    <property type="project" value="UniProtKB-UniRule"/>
</dbReference>
<keyword evidence="4 5" id="KW-0539">Nucleus</keyword>
<evidence type="ECO:0000256" key="1">
    <source>
        <dbReference type="ARBA" id="ARBA00004123"/>
    </source>
</evidence>
<dbReference type="InParanoid" id="A0A1J7I7F8"/>
<dbReference type="InterPro" id="IPR041178">
    <property type="entry name" value="RPA43_OB"/>
</dbReference>
<dbReference type="Gene3D" id="2.40.50.1060">
    <property type="match status" value="1"/>
</dbReference>
<dbReference type="InterPro" id="IPR041901">
    <property type="entry name" value="RNAP_I_Rpa43_N"/>
</dbReference>
<gene>
    <name evidence="8" type="ORF">CONLIGDRAFT_585863</name>
</gene>
<organism evidence="8 9">
    <name type="scientific">Coniochaeta ligniaria NRRL 30616</name>
    <dbReference type="NCBI Taxonomy" id="1408157"/>
    <lineage>
        <taxon>Eukaryota</taxon>
        <taxon>Fungi</taxon>
        <taxon>Dikarya</taxon>
        <taxon>Ascomycota</taxon>
        <taxon>Pezizomycotina</taxon>
        <taxon>Sordariomycetes</taxon>
        <taxon>Sordariomycetidae</taxon>
        <taxon>Coniochaetales</taxon>
        <taxon>Coniochaetaceae</taxon>
        <taxon>Coniochaeta</taxon>
    </lineage>
</organism>
<evidence type="ECO:0000256" key="6">
    <source>
        <dbReference type="SAM" id="MobiDB-lite"/>
    </source>
</evidence>
<dbReference type="EMBL" id="KV875106">
    <property type="protein sequence ID" value="OIW23422.1"/>
    <property type="molecule type" value="Genomic_DNA"/>
</dbReference>
<evidence type="ECO:0000256" key="4">
    <source>
        <dbReference type="ARBA" id="ARBA00023242"/>
    </source>
</evidence>
<dbReference type="GO" id="GO:0005736">
    <property type="term" value="C:RNA polymerase I complex"/>
    <property type="evidence" value="ECO:0007669"/>
    <property type="project" value="TreeGrafter"/>
</dbReference>
<name>A0A1J7I7F8_9PEZI</name>
<comment type="subcellular location">
    <subcellularLocation>
        <location evidence="1 5">Nucleus</location>
    </subcellularLocation>
</comment>
<dbReference type="Gene3D" id="3.30.1490.120">
    <property type="entry name" value="RNA polymerase Rpb7-like, N-terminal domain"/>
    <property type="match status" value="1"/>
</dbReference>
<feature type="compositionally biased region" description="Polar residues" evidence="6">
    <location>
        <begin position="180"/>
        <end position="193"/>
    </location>
</feature>
<evidence type="ECO:0000313" key="9">
    <source>
        <dbReference type="Proteomes" id="UP000182658"/>
    </source>
</evidence>
<dbReference type="OrthoDB" id="10250504at2759"/>
<reference evidence="8 9" key="1">
    <citation type="submission" date="2016-10" db="EMBL/GenBank/DDBJ databases">
        <title>Draft genome sequence of Coniochaeta ligniaria NRRL30616, a lignocellulolytic fungus for bioabatement of inhibitors in plant biomass hydrolysates.</title>
        <authorList>
            <consortium name="DOE Joint Genome Institute"/>
            <person name="Jimenez D.J."/>
            <person name="Hector R.E."/>
            <person name="Riley R."/>
            <person name="Sun H."/>
            <person name="Grigoriev I.V."/>
            <person name="Van Elsas J.D."/>
            <person name="Nichols N.N."/>
        </authorList>
    </citation>
    <scope>NUCLEOTIDE SEQUENCE [LARGE SCALE GENOMIC DNA]</scope>
    <source>
        <strain evidence="8 9">NRRL 30616</strain>
    </source>
</reference>
<keyword evidence="2 5" id="KW-0240">DNA-directed RNA polymerase</keyword>
<evidence type="ECO:0000313" key="8">
    <source>
        <dbReference type="EMBL" id="OIW23422.1"/>
    </source>
</evidence>
<feature type="region of interest" description="Disordered" evidence="6">
    <location>
        <begin position="1"/>
        <end position="193"/>
    </location>
</feature>
<evidence type="ECO:0000256" key="2">
    <source>
        <dbReference type="ARBA" id="ARBA00022478"/>
    </source>
</evidence>
<accession>A0A1J7I7F8</accession>
<dbReference type="STRING" id="1408157.A0A1J7I7F8"/>
<comment type="function">
    <text evidence="5">DNA-dependent RNA polymerase which catalyzes the transcription of DNA into RNA using the four ribonucleoside triphosphates as substrates.</text>
</comment>
<feature type="compositionally biased region" description="Basic and acidic residues" evidence="6">
    <location>
        <begin position="73"/>
        <end position="85"/>
    </location>
</feature>
<dbReference type="InterPro" id="IPR045113">
    <property type="entry name" value="Rpb7-like"/>
</dbReference>
<protein>
    <recommendedName>
        <fullName evidence="5">DNA-directed RNA polymerase subunit</fullName>
    </recommendedName>
</protein>
<dbReference type="PANTHER" id="PTHR12709:SF5">
    <property type="entry name" value="DNA-DIRECTED RNA POLYMERASE I SUBUNIT RPA43"/>
    <property type="match status" value="1"/>
</dbReference>
<keyword evidence="3 5" id="KW-0804">Transcription</keyword>
<dbReference type="CDD" id="cd04328">
    <property type="entry name" value="RNAP_I_Rpa43_N"/>
    <property type="match status" value="1"/>
</dbReference>
<evidence type="ECO:0000256" key="5">
    <source>
        <dbReference type="RuleBase" id="RU369086"/>
    </source>
</evidence>
<dbReference type="AlphaFoldDB" id="A0A1J7I7F8"/>
<dbReference type="Proteomes" id="UP000182658">
    <property type="component" value="Unassembled WGS sequence"/>
</dbReference>
<feature type="compositionally biased region" description="Basic and acidic residues" evidence="6">
    <location>
        <begin position="106"/>
        <end position="117"/>
    </location>
</feature>
<feature type="region of interest" description="Disordered" evidence="6">
    <location>
        <begin position="341"/>
        <end position="375"/>
    </location>
</feature>
<dbReference type="GO" id="GO:0006362">
    <property type="term" value="P:transcription elongation by RNA polymerase I"/>
    <property type="evidence" value="ECO:0007669"/>
    <property type="project" value="TreeGrafter"/>
</dbReference>
<feature type="compositionally biased region" description="Basic residues" evidence="6">
    <location>
        <begin position="7"/>
        <end position="20"/>
    </location>
</feature>
<feature type="domain" description="RPA43 OB" evidence="7">
    <location>
        <begin position="291"/>
        <end position="427"/>
    </location>
</feature>
<proteinExistence type="predicted"/>
<sequence length="498" mass="56212">MEEQKSEKKHKRSKSEHKKRPREEDEAATPRHHKKSKKHQDNEPSSEDDHAVKQEGSVNGDSKKKSKKHKKSKDVTNGKDVKTEADAPSEVEELSKKSKKKHKKHLEAEPEVEHEASDAPQDAEQTPKKRKKDKSKKREEDQEPAEEAQSKRKSKKKRKEREEAAVATDDGAEPMDVDQPRTTAATSEPSSDSGFPFYTQTVSLYVPFFPIGFDKPITNVTSQHLEPLLNHYSPLLRGVLLAYRNVNLSERPVRPNLKNLPDDHTPALLESLDEYAVGFGWLTADVDLFIPSRGAWMEGTVNLQSEGHIGVVCWNKFNASIEAKRLPAGWRWVDLNENGDNSNANGRAKGKHTFLSADPDTPDADPENEGTDTLDDSPLELAELHTTGYWVDEAGARVSAKPLRFRIKNFDVGVAGDYGYISIEGTTLNDEEERAMGRQEREIERRRREKQNPGGLLRPMLRRVPEFSLTSFGKEEQEEDSIKKTVLYQGSRPGTPDD</sequence>
<feature type="compositionally biased region" description="Basic and acidic residues" evidence="6">
    <location>
        <begin position="434"/>
        <end position="446"/>
    </location>
</feature>
<evidence type="ECO:0000256" key="3">
    <source>
        <dbReference type="ARBA" id="ARBA00023163"/>
    </source>
</evidence>
<feature type="compositionally biased region" description="Acidic residues" evidence="6">
    <location>
        <begin position="360"/>
        <end position="375"/>
    </location>
</feature>
<keyword evidence="9" id="KW-1185">Reference proteome</keyword>
<dbReference type="Pfam" id="PF17875">
    <property type="entry name" value="RPA43_OB"/>
    <property type="match status" value="1"/>
</dbReference>
<dbReference type="PANTHER" id="PTHR12709">
    <property type="entry name" value="DNA-DIRECTED RNA POLYMERASE II, III"/>
    <property type="match status" value="1"/>
</dbReference>
<feature type="region of interest" description="Disordered" evidence="6">
    <location>
        <begin position="431"/>
        <end position="498"/>
    </location>
</feature>
<evidence type="ECO:0000259" key="7">
    <source>
        <dbReference type="Pfam" id="PF17875"/>
    </source>
</evidence>
<dbReference type="InterPro" id="IPR036898">
    <property type="entry name" value="RNA_pol_Rpb7-like_N_sf"/>
</dbReference>
<feature type="compositionally biased region" description="Basic and acidic residues" evidence="6">
    <location>
        <begin position="39"/>
        <end position="53"/>
    </location>
</feature>